<keyword evidence="2" id="KW-0489">Methyltransferase</keyword>
<dbReference type="InterPro" id="IPR029063">
    <property type="entry name" value="SAM-dependent_MTases_sf"/>
</dbReference>
<dbReference type="GO" id="GO:0032259">
    <property type="term" value="P:methylation"/>
    <property type="evidence" value="ECO:0007669"/>
    <property type="project" value="UniProtKB-KW"/>
</dbReference>
<evidence type="ECO:0000313" key="2">
    <source>
        <dbReference type="EMBL" id="EWY42519.1"/>
    </source>
</evidence>
<dbReference type="PATRIC" id="fig|1385369.3.peg.204"/>
<reference evidence="2 3" key="1">
    <citation type="submission" date="2013-08" db="EMBL/GenBank/DDBJ databases">
        <title>The genome sequence of Skermanella stibiiresistens.</title>
        <authorList>
            <person name="Zhu W."/>
            <person name="Wang G."/>
        </authorList>
    </citation>
    <scope>NUCLEOTIDE SEQUENCE [LARGE SCALE GENOMIC DNA]</scope>
    <source>
        <strain evidence="2 3">SB22</strain>
    </source>
</reference>
<keyword evidence="2" id="KW-0808">Transferase</keyword>
<dbReference type="Gene3D" id="3.40.50.150">
    <property type="entry name" value="Vaccinia Virus protein VP39"/>
    <property type="match status" value="1"/>
</dbReference>
<accession>W9H8Y0</accession>
<name>W9H8Y0_9PROT</name>
<dbReference type="InterPro" id="IPR013216">
    <property type="entry name" value="Methyltransf_11"/>
</dbReference>
<comment type="caution">
    <text evidence="2">The sequence shown here is derived from an EMBL/GenBank/DDBJ whole genome shotgun (WGS) entry which is preliminary data.</text>
</comment>
<organism evidence="2 3">
    <name type="scientific">Skermanella stibiiresistens SB22</name>
    <dbReference type="NCBI Taxonomy" id="1385369"/>
    <lineage>
        <taxon>Bacteria</taxon>
        <taxon>Pseudomonadati</taxon>
        <taxon>Pseudomonadota</taxon>
        <taxon>Alphaproteobacteria</taxon>
        <taxon>Rhodospirillales</taxon>
        <taxon>Azospirillaceae</taxon>
        <taxon>Skermanella</taxon>
    </lineage>
</organism>
<sequence>MSTRDGGEPQYQPAIQLMREVGLQKMGYMTSWAYHDDPKRLAFMFARYKFVAKMLEGSGHALEVGCGDAFATRVVAQSVGRVTAVDFDPAFIESARATLSPKWPIDCLLHDIMAGPVAGSFDGAYALDVLEHIPAEQEDVFLRHMIEPLTPSGTLVIGMPSLQSQAHASAHSREGHVNCKDQRELKALMARHFTNVFMFAMNDEVLHTGYHAMAHYIFALCCGKRIDPAR</sequence>
<dbReference type="SUPFAM" id="SSF53335">
    <property type="entry name" value="S-adenosyl-L-methionine-dependent methyltransferases"/>
    <property type="match status" value="1"/>
</dbReference>
<feature type="domain" description="Methyltransferase type 11" evidence="1">
    <location>
        <begin position="62"/>
        <end position="157"/>
    </location>
</feature>
<dbReference type="Proteomes" id="UP000019486">
    <property type="component" value="Unassembled WGS sequence"/>
</dbReference>
<keyword evidence="3" id="KW-1185">Reference proteome</keyword>
<dbReference type="STRING" id="1385369.N825_01065"/>
<evidence type="ECO:0000313" key="3">
    <source>
        <dbReference type="Proteomes" id="UP000019486"/>
    </source>
</evidence>
<dbReference type="CDD" id="cd02440">
    <property type="entry name" value="AdoMet_MTases"/>
    <property type="match status" value="1"/>
</dbReference>
<proteinExistence type="predicted"/>
<dbReference type="RefSeq" id="WP_037445972.1">
    <property type="nucleotide sequence ID" value="NZ_AVFL01000001.1"/>
</dbReference>
<dbReference type="PANTHER" id="PTHR43861">
    <property type="entry name" value="TRANS-ACONITATE 2-METHYLTRANSFERASE-RELATED"/>
    <property type="match status" value="1"/>
</dbReference>
<protein>
    <submittedName>
        <fullName evidence="2">Methyltransferase</fullName>
    </submittedName>
</protein>
<dbReference type="EMBL" id="AVFL01000001">
    <property type="protein sequence ID" value="EWY42519.1"/>
    <property type="molecule type" value="Genomic_DNA"/>
</dbReference>
<dbReference type="AlphaFoldDB" id="W9H8Y0"/>
<gene>
    <name evidence="2" type="ORF">N825_01065</name>
</gene>
<evidence type="ECO:0000259" key="1">
    <source>
        <dbReference type="Pfam" id="PF08241"/>
    </source>
</evidence>
<dbReference type="OrthoDB" id="334416at2"/>
<dbReference type="GO" id="GO:0008757">
    <property type="term" value="F:S-adenosylmethionine-dependent methyltransferase activity"/>
    <property type="evidence" value="ECO:0007669"/>
    <property type="project" value="InterPro"/>
</dbReference>
<dbReference type="Pfam" id="PF08241">
    <property type="entry name" value="Methyltransf_11"/>
    <property type="match status" value="1"/>
</dbReference>